<dbReference type="Proteomes" id="UP000485621">
    <property type="component" value="Unassembled WGS sequence"/>
</dbReference>
<evidence type="ECO:0000313" key="1">
    <source>
        <dbReference type="EMBL" id="OQB39541.1"/>
    </source>
</evidence>
<name>A0A1V5ZH42_9BACT</name>
<accession>A0A1V5ZH42</accession>
<sequence>MQKVIRSGKFNTKSVFAWGQLDMAQNYAKLHKGQMTILAISVDNANWTGLYYWFKENVTDYFILGEINIY</sequence>
<proteinExistence type="predicted"/>
<gene>
    <name evidence="1" type="ORF">BWY04_01563</name>
</gene>
<dbReference type="EMBL" id="MWDB01000089">
    <property type="protein sequence ID" value="OQB39541.1"/>
    <property type="molecule type" value="Genomic_DNA"/>
</dbReference>
<reference evidence="1" key="1">
    <citation type="submission" date="2017-02" db="EMBL/GenBank/DDBJ databases">
        <title>Delving into the versatile metabolic prowess of the omnipresent phylum Bacteroidetes.</title>
        <authorList>
            <person name="Nobu M.K."/>
            <person name="Mei R."/>
            <person name="Narihiro T."/>
            <person name="Kuroda K."/>
            <person name="Liu W.-T."/>
        </authorList>
    </citation>
    <scope>NUCLEOTIDE SEQUENCE</scope>
    <source>
        <strain evidence="1">ADurb.Bin160</strain>
    </source>
</reference>
<organism evidence="1">
    <name type="scientific">candidate division CPR1 bacterium ADurb.Bin160</name>
    <dbReference type="NCBI Taxonomy" id="1852826"/>
    <lineage>
        <taxon>Bacteria</taxon>
        <taxon>candidate division CPR1</taxon>
    </lineage>
</organism>
<comment type="caution">
    <text evidence="1">The sequence shown here is derived from an EMBL/GenBank/DDBJ whole genome shotgun (WGS) entry which is preliminary data.</text>
</comment>
<protein>
    <submittedName>
        <fullName evidence="1">Uncharacterized protein</fullName>
    </submittedName>
</protein>
<dbReference type="AlphaFoldDB" id="A0A1V5ZH42"/>